<dbReference type="EMBL" id="HG996474">
    <property type="protein sequence ID" value="CAG1833927.1"/>
    <property type="molecule type" value="Genomic_DNA"/>
</dbReference>
<dbReference type="InterPro" id="IPR036047">
    <property type="entry name" value="F-box-like_dom_sf"/>
</dbReference>
<dbReference type="InterPro" id="IPR036322">
    <property type="entry name" value="WD40_repeat_dom_sf"/>
</dbReference>
<dbReference type="Gene3D" id="2.130.10.10">
    <property type="entry name" value="YVTN repeat-like/Quinoprotein amine dehydrogenase"/>
    <property type="match status" value="1"/>
</dbReference>
<dbReference type="InterPro" id="IPR001810">
    <property type="entry name" value="F-box_dom"/>
</dbReference>
<dbReference type="SUPFAM" id="SSF50978">
    <property type="entry name" value="WD40 repeat-like"/>
    <property type="match status" value="1"/>
</dbReference>
<gene>
    <name evidence="5" type="ORF">GSMUA_220320.1</name>
</gene>
<organism evidence="5">
    <name type="scientific">Musa acuminata subsp. malaccensis</name>
    <name type="common">Wild banana</name>
    <name type="synonym">Musa malaccensis</name>
    <dbReference type="NCBI Taxonomy" id="214687"/>
    <lineage>
        <taxon>Eukaryota</taxon>
        <taxon>Viridiplantae</taxon>
        <taxon>Streptophyta</taxon>
        <taxon>Embryophyta</taxon>
        <taxon>Tracheophyta</taxon>
        <taxon>Spermatophyta</taxon>
        <taxon>Magnoliopsida</taxon>
        <taxon>Liliopsida</taxon>
        <taxon>Zingiberales</taxon>
        <taxon>Musaceae</taxon>
        <taxon>Musa</taxon>
    </lineage>
</organism>
<dbReference type="SMART" id="SM00320">
    <property type="entry name" value="WD40"/>
    <property type="match status" value="6"/>
</dbReference>
<evidence type="ECO:0000259" key="4">
    <source>
        <dbReference type="PROSITE" id="PS50181"/>
    </source>
</evidence>
<dbReference type="InterPro" id="IPR042627">
    <property type="entry name" value="FBXW2"/>
</dbReference>
<dbReference type="PROSITE" id="PS50181">
    <property type="entry name" value="FBOX"/>
    <property type="match status" value="1"/>
</dbReference>
<dbReference type="SUPFAM" id="SSF81383">
    <property type="entry name" value="F-box domain"/>
    <property type="match status" value="1"/>
</dbReference>
<dbReference type="InterPro" id="IPR015943">
    <property type="entry name" value="WD40/YVTN_repeat-like_dom_sf"/>
</dbReference>
<keyword evidence="1" id="KW-0853">WD repeat</keyword>
<feature type="region of interest" description="Disordered" evidence="3">
    <location>
        <begin position="1"/>
        <end position="28"/>
    </location>
</feature>
<dbReference type="PANTHER" id="PTHR44436">
    <property type="entry name" value="F-BOX/WD REPEAT-CONTAINING PROTEIN 2"/>
    <property type="match status" value="1"/>
</dbReference>
<evidence type="ECO:0000256" key="1">
    <source>
        <dbReference type="ARBA" id="ARBA00022574"/>
    </source>
</evidence>
<dbReference type="Pfam" id="PF12937">
    <property type="entry name" value="F-box-like"/>
    <property type="match status" value="1"/>
</dbReference>
<dbReference type="InterPro" id="IPR001680">
    <property type="entry name" value="WD40_rpt"/>
</dbReference>
<dbReference type="PANTHER" id="PTHR44436:SF1">
    <property type="entry name" value="F-BOX_WD REPEAT-CONTAINING PROTEIN 2"/>
    <property type="match status" value="1"/>
</dbReference>
<proteinExistence type="predicted"/>
<evidence type="ECO:0000256" key="3">
    <source>
        <dbReference type="SAM" id="MobiDB-lite"/>
    </source>
</evidence>
<name>A0A8D6ZPH1_MUSAM</name>
<feature type="domain" description="F-box" evidence="4">
    <location>
        <begin position="32"/>
        <end position="78"/>
    </location>
</feature>
<dbReference type="Gene3D" id="1.20.1280.50">
    <property type="match status" value="1"/>
</dbReference>
<protein>
    <submittedName>
        <fullName evidence="5">(wild Malaysian banana) hypothetical protein</fullName>
    </submittedName>
</protein>
<accession>A0A8D6ZPH1</accession>
<evidence type="ECO:0000313" key="5">
    <source>
        <dbReference type="EMBL" id="CAG1833927.1"/>
    </source>
</evidence>
<reference evidence="5" key="1">
    <citation type="submission" date="2021-03" db="EMBL/GenBank/DDBJ databases">
        <authorList>
            <consortium name="Genoscope - CEA"/>
            <person name="William W."/>
        </authorList>
    </citation>
    <scope>NUCLEOTIDE SEQUENCE</scope>
    <source>
        <strain evidence="5">Doubled-haploid Pahang</strain>
    </source>
</reference>
<keyword evidence="2" id="KW-0677">Repeat</keyword>
<sequence length="460" mass="51341">MEVTGSSGRHRAVAAGSGGGRGKRRSVDVGTGGSIRSLGTDLLCIIFALLDHFDLVRCSVVCKSWNNLIYTSSLMRDLYNKRNPHLKCASIKSDMLETSMKIYLEEIAMEEHKLSFLRGSVKVDQWSGHHARVNVCRMKRGLILTGVGDKVLRLWSAESCNYLDEYVSPEMNQLVDYDFDENKIVGLTSDRICIWRRHGQRGIFQSCKGIFTRGLCMRYIDPEAVIGCEDGRVRVFDMYSGRCSRIIRYKCDQAISMHSIMMHSGPVTCLTLTDDQLVIGGSTFGNIAIADLSSGKRMGSVKSCFSPTAGLKCFSFNMHSYSVFAGSTSGYAHCWDLRTLRPVWETRVSPNVIYTVHHLSNDTSMLAVGGIDGVLRILNQSTGEILSSLVIDAANGVPLSSKNSHEVVQKKVRRLQDTTCLDIIPRYLRPPITCLAVGMNKIVTTHNEKFIRAWRFHMNN</sequence>
<dbReference type="AlphaFoldDB" id="A0A8D6ZPH1"/>
<evidence type="ECO:0000256" key="2">
    <source>
        <dbReference type="ARBA" id="ARBA00022737"/>
    </source>
</evidence>